<evidence type="ECO:0000313" key="2">
    <source>
        <dbReference type="EMBL" id="AOH83612.1"/>
    </source>
</evidence>
<reference evidence="2 3" key="1">
    <citation type="submission" date="2016-01" db="EMBL/GenBank/DDBJ databases">
        <title>Complete genome and mega plasmid sequence of Sphingomonas panacis DCY99 elicits systemic resistance in rice to Xanthomonas oryzae.</title>
        <authorList>
            <person name="Kim Y.J."/>
            <person name="Yang D.C."/>
            <person name="Sing P."/>
        </authorList>
    </citation>
    <scope>NUCLEOTIDE SEQUENCE [LARGE SCALE GENOMIC DNA]</scope>
    <source>
        <strain evidence="2 3">DCY99</strain>
    </source>
</reference>
<sequence length="73" mass="7386">MSLLLLLWLVAAFAACGFGAWLAMAGVILGGMAHEFVASAGTLRVYVLSGAICAGFGLLLFVVGVGMIARVLG</sequence>
<evidence type="ECO:0000313" key="3">
    <source>
        <dbReference type="Proteomes" id="UP000094256"/>
    </source>
</evidence>
<name>A0A1B3Z855_9SPHN</name>
<protein>
    <submittedName>
        <fullName evidence="2">Uncharacterized protein</fullName>
    </submittedName>
</protein>
<keyword evidence="1" id="KW-0472">Membrane</keyword>
<evidence type="ECO:0000256" key="1">
    <source>
        <dbReference type="SAM" id="Phobius"/>
    </source>
</evidence>
<keyword evidence="1" id="KW-1133">Transmembrane helix</keyword>
<gene>
    <name evidence="2" type="ORF">AWL63_06130</name>
</gene>
<dbReference type="STRING" id="1560345.AWL63_06130"/>
<feature type="transmembrane region" description="Helical" evidence="1">
    <location>
        <begin position="49"/>
        <end position="72"/>
    </location>
</feature>
<dbReference type="RefSeq" id="WP_069204186.1">
    <property type="nucleotide sequence ID" value="NZ_CP014168.1"/>
</dbReference>
<dbReference type="Proteomes" id="UP000094256">
    <property type="component" value="Chromosome"/>
</dbReference>
<organism evidence="2 3">
    <name type="scientific">Sphingomonas panacis</name>
    <dbReference type="NCBI Taxonomy" id="1560345"/>
    <lineage>
        <taxon>Bacteria</taxon>
        <taxon>Pseudomonadati</taxon>
        <taxon>Pseudomonadota</taxon>
        <taxon>Alphaproteobacteria</taxon>
        <taxon>Sphingomonadales</taxon>
        <taxon>Sphingomonadaceae</taxon>
        <taxon>Sphingomonas</taxon>
    </lineage>
</organism>
<dbReference type="AlphaFoldDB" id="A0A1B3Z855"/>
<accession>A0A1B3Z855</accession>
<keyword evidence="3" id="KW-1185">Reference proteome</keyword>
<dbReference type="KEGG" id="span:AWL63_06130"/>
<dbReference type="EMBL" id="CP014168">
    <property type="protein sequence ID" value="AOH83612.1"/>
    <property type="molecule type" value="Genomic_DNA"/>
</dbReference>
<keyword evidence="1" id="KW-0812">Transmembrane</keyword>
<proteinExistence type="predicted"/>